<dbReference type="AlphaFoldDB" id="A0AAU8CPN6"/>
<dbReference type="InterPro" id="IPR010385">
    <property type="entry name" value="DUF982"/>
</dbReference>
<gene>
    <name evidence="1" type="ORF">ABVK50_26805</name>
</gene>
<accession>A0AAU8CPN6</accession>
<protein>
    <submittedName>
        <fullName evidence="1">DUF982 domain-containing protein</fullName>
    </submittedName>
</protein>
<reference evidence="1" key="1">
    <citation type="submission" date="2024-06" db="EMBL/GenBank/DDBJ databases">
        <title>Mesorhizobium karijinii sp. nov., a symbiont of the iconic Swainsona formosa from arid Australia.</title>
        <authorList>
            <person name="Hill Y.J."/>
            <person name="Watkin E.L.J."/>
            <person name="O'Hara G.W."/>
            <person name="Terpolilli J."/>
            <person name="Tye M.L."/>
            <person name="Kohlmeier M.G."/>
        </authorList>
    </citation>
    <scope>NUCLEOTIDE SEQUENCE</scope>
    <source>
        <strain evidence="1">WSM2240</strain>
    </source>
</reference>
<dbReference type="EMBL" id="CP159253">
    <property type="protein sequence ID" value="XCG48779.1"/>
    <property type="molecule type" value="Genomic_DNA"/>
</dbReference>
<dbReference type="Pfam" id="PF06169">
    <property type="entry name" value="DUF982"/>
    <property type="match status" value="1"/>
</dbReference>
<proteinExistence type="predicted"/>
<organism evidence="1">
    <name type="scientific">Mesorhizobium sp. WSM2240</name>
    <dbReference type="NCBI Taxonomy" id="3228851"/>
    <lineage>
        <taxon>Bacteria</taxon>
        <taxon>Pseudomonadati</taxon>
        <taxon>Pseudomonadota</taxon>
        <taxon>Alphaproteobacteria</taxon>
        <taxon>Hyphomicrobiales</taxon>
        <taxon>Phyllobacteriaceae</taxon>
        <taxon>Mesorhizobium</taxon>
    </lineage>
</organism>
<sequence>MKKATMLQSVFEKPVQVVLGRQGITSVVGPEQATQCLTSGFWPDKSGVAFENAMSACLKSLSGVCAPEMAREAFISAARRAHILVEDEIAH</sequence>
<name>A0AAU8CPN6_9HYPH</name>
<evidence type="ECO:0000313" key="1">
    <source>
        <dbReference type="EMBL" id="XCG48779.1"/>
    </source>
</evidence>
<dbReference type="Gene3D" id="6.10.250.730">
    <property type="match status" value="1"/>
</dbReference>